<dbReference type="InterPro" id="IPR005184">
    <property type="entry name" value="DUF306_Meta_HslJ"/>
</dbReference>
<dbReference type="Pfam" id="PF03724">
    <property type="entry name" value="META"/>
    <property type="match status" value="1"/>
</dbReference>
<evidence type="ECO:0000313" key="5">
    <source>
        <dbReference type="EMBL" id="TSJ75252.1"/>
    </source>
</evidence>
<name>A0A5M7B530_9FLAO</name>
<protein>
    <submittedName>
        <fullName evidence="4">DUF4377 domain-containing protein</fullName>
    </submittedName>
</protein>
<reference evidence="4" key="3">
    <citation type="submission" date="2019-09" db="EMBL/GenBank/DDBJ databases">
        <authorList>
            <person name="Zhang D.-C."/>
        </authorList>
    </citation>
    <scope>NUCLEOTIDE SEQUENCE</scope>
    <source>
        <strain evidence="4">RU-4-M-4</strain>
    </source>
</reference>
<feature type="chain" id="PRO_5024407893" evidence="1">
    <location>
        <begin position="23"/>
        <end position="227"/>
    </location>
</feature>
<dbReference type="OrthoDB" id="880459at2"/>
<gene>
    <name evidence="4" type="ORF">F2B50_09880</name>
    <name evidence="5" type="ORF">FPF71_09880</name>
</gene>
<dbReference type="Pfam" id="PF14302">
    <property type="entry name" value="DUF4377"/>
    <property type="match status" value="1"/>
</dbReference>
<dbReference type="RefSeq" id="WP_144116513.1">
    <property type="nucleotide sequence ID" value="NZ_JACHGE010000009.1"/>
</dbReference>
<keyword evidence="1" id="KW-0732">Signal</keyword>
<evidence type="ECO:0000259" key="2">
    <source>
        <dbReference type="Pfam" id="PF03724"/>
    </source>
</evidence>
<reference evidence="4 7" key="1">
    <citation type="journal article" date="2015" name="Int. J. Syst. Evol. Microbiol.">
        <title>Algibacter amylolyticus sp. nov., isolated from intertidal sediment.</title>
        <authorList>
            <person name="Zhang D.C."/>
            <person name="Wu J."/>
            <person name="Neuner K."/>
            <person name="Yao J."/>
            <person name="Margesin R."/>
        </authorList>
    </citation>
    <scope>NUCLEOTIDE SEQUENCE [LARGE SCALE GENOMIC DNA]</scope>
    <source>
        <strain evidence="4 7">RU-4-M-4</strain>
    </source>
</reference>
<feature type="signal peptide" evidence="1">
    <location>
        <begin position="1"/>
        <end position="22"/>
    </location>
</feature>
<evidence type="ECO:0000259" key="3">
    <source>
        <dbReference type="Pfam" id="PF14302"/>
    </source>
</evidence>
<organism evidence="4 7">
    <name type="scientific">Algibacter amylolyticus</name>
    <dbReference type="NCBI Taxonomy" id="1608400"/>
    <lineage>
        <taxon>Bacteria</taxon>
        <taxon>Pseudomonadati</taxon>
        <taxon>Bacteroidota</taxon>
        <taxon>Flavobacteriia</taxon>
        <taxon>Flavobacteriales</taxon>
        <taxon>Flavobacteriaceae</taxon>
        <taxon>Algibacter</taxon>
    </lineage>
</organism>
<evidence type="ECO:0000313" key="6">
    <source>
        <dbReference type="Proteomes" id="UP000315145"/>
    </source>
</evidence>
<feature type="domain" description="DUF306" evidence="2">
    <location>
        <begin position="120"/>
        <end position="224"/>
    </location>
</feature>
<dbReference type="InterPro" id="IPR025485">
    <property type="entry name" value="DUF4377"/>
</dbReference>
<dbReference type="AlphaFoldDB" id="A0A5M7B530"/>
<reference evidence="5 6" key="2">
    <citation type="submission" date="2019-07" db="EMBL/GenBank/DDBJ databases">
        <title>Algibacter marinivivus sp. nov., isolated from the surface of a marine red alga.</title>
        <authorList>
            <person name="Zhong X."/>
            <person name="Xu W."/>
            <person name="Zhang Y."/>
            <person name="Zhang Q."/>
            <person name="Du Z."/>
        </authorList>
    </citation>
    <scope>NUCLEOTIDE SEQUENCE [LARGE SCALE GENOMIC DNA]</scope>
    <source>
        <strain evidence="5 6">RU-4-M-4</strain>
    </source>
</reference>
<dbReference type="PROSITE" id="PS51257">
    <property type="entry name" value="PROKAR_LIPOPROTEIN"/>
    <property type="match status" value="1"/>
</dbReference>
<sequence>MKLLKSLTVILFLTILSTSCSTKETATVTYWVNSVKADCDAGAGKTKCLQVYKGTNLEDAKWSYFYAPIENFEFEFGYLQKIEVTETPKDKTNTPADASSIAYKLVKVLEKKKDPKMALHDIWAATHINSTTISNTNNRPNLEINVAKIQALGTDGCNNYSGQIKNITDKTIKFGVMASTKKMCANSTEAESYNKALANTTAYKRENLILTFFDVNGNETLRFKKVD</sequence>
<evidence type="ECO:0000313" key="4">
    <source>
        <dbReference type="EMBL" id="KAA5824479.1"/>
    </source>
</evidence>
<evidence type="ECO:0000256" key="1">
    <source>
        <dbReference type="SAM" id="SignalP"/>
    </source>
</evidence>
<proteinExistence type="predicted"/>
<evidence type="ECO:0000313" key="7">
    <source>
        <dbReference type="Proteomes" id="UP000322315"/>
    </source>
</evidence>
<dbReference type="InterPro" id="IPR038670">
    <property type="entry name" value="HslJ-like_sf"/>
</dbReference>
<feature type="domain" description="DUF4377" evidence="3">
    <location>
        <begin position="31"/>
        <end position="111"/>
    </location>
</feature>
<keyword evidence="6" id="KW-1185">Reference proteome</keyword>
<comment type="caution">
    <text evidence="4">The sequence shown here is derived from an EMBL/GenBank/DDBJ whole genome shotgun (WGS) entry which is preliminary data.</text>
</comment>
<dbReference type="EMBL" id="VWRS01000006">
    <property type="protein sequence ID" value="KAA5824479.1"/>
    <property type="molecule type" value="Genomic_DNA"/>
</dbReference>
<dbReference type="Gene3D" id="2.40.128.270">
    <property type="match status" value="1"/>
</dbReference>
<dbReference type="EMBL" id="VMBF01000006">
    <property type="protein sequence ID" value="TSJ75252.1"/>
    <property type="molecule type" value="Genomic_DNA"/>
</dbReference>
<dbReference type="Proteomes" id="UP000315145">
    <property type="component" value="Unassembled WGS sequence"/>
</dbReference>
<accession>A0A5M7B530</accession>
<dbReference type="Proteomes" id="UP000322315">
    <property type="component" value="Unassembled WGS sequence"/>
</dbReference>